<evidence type="ECO:0000313" key="2">
    <source>
        <dbReference type="Proteomes" id="UP001152795"/>
    </source>
</evidence>
<gene>
    <name evidence="1" type="ORF">PACLA_8A020176</name>
</gene>
<comment type="caution">
    <text evidence="1">The sequence shown here is derived from an EMBL/GenBank/DDBJ whole genome shotgun (WGS) entry which is preliminary data.</text>
</comment>
<evidence type="ECO:0000313" key="1">
    <source>
        <dbReference type="EMBL" id="CAB3989973.1"/>
    </source>
</evidence>
<dbReference type="OrthoDB" id="5986101at2759"/>
<name>A0A6S7GFG1_PARCT</name>
<dbReference type="AlphaFoldDB" id="A0A6S7GFG1"/>
<dbReference type="PANTHER" id="PTHR47331">
    <property type="entry name" value="PHD-TYPE DOMAIN-CONTAINING PROTEIN"/>
    <property type="match status" value="1"/>
</dbReference>
<proteinExistence type="predicted"/>
<protein>
    <submittedName>
        <fullName evidence="1">Uncharacterized protein</fullName>
    </submittedName>
</protein>
<sequence>MNQRNLSKDACIWMQTLAPYLTAKKLLDDRYGDPYIDSNAYLKKILEWPSKKTGDDAAVDRLATFLEQCLSAMTLLSYLNILDHPHNLQMLIVKLPFYLQDKWRREAIRIRGNGARIPSLKVFTKFVQCLFNCSRLRMIVSFLVAFSEEYKCQTRTQKCPAMVPTTLCISRTVVQRR</sequence>
<reference evidence="1" key="1">
    <citation type="submission" date="2020-04" db="EMBL/GenBank/DDBJ databases">
        <authorList>
            <person name="Alioto T."/>
            <person name="Alioto T."/>
            <person name="Gomez Garrido J."/>
        </authorList>
    </citation>
    <scope>NUCLEOTIDE SEQUENCE</scope>
    <source>
        <strain evidence="1">A484AB</strain>
    </source>
</reference>
<dbReference type="EMBL" id="CACRXK020001578">
    <property type="protein sequence ID" value="CAB3989973.1"/>
    <property type="molecule type" value="Genomic_DNA"/>
</dbReference>
<dbReference type="Proteomes" id="UP001152795">
    <property type="component" value="Unassembled WGS sequence"/>
</dbReference>
<keyword evidence="2" id="KW-1185">Reference proteome</keyword>
<organism evidence="1 2">
    <name type="scientific">Paramuricea clavata</name>
    <name type="common">Red gorgonian</name>
    <name type="synonym">Violescent sea-whip</name>
    <dbReference type="NCBI Taxonomy" id="317549"/>
    <lineage>
        <taxon>Eukaryota</taxon>
        <taxon>Metazoa</taxon>
        <taxon>Cnidaria</taxon>
        <taxon>Anthozoa</taxon>
        <taxon>Octocorallia</taxon>
        <taxon>Malacalcyonacea</taxon>
        <taxon>Plexauridae</taxon>
        <taxon>Paramuricea</taxon>
    </lineage>
</organism>
<accession>A0A6S7GFG1</accession>